<name>A0ABW7TCM2_9ACTN</name>
<reference evidence="2 3" key="1">
    <citation type="submission" date="2024-10" db="EMBL/GenBank/DDBJ databases">
        <title>The Natural Products Discovery Center: Release of the First 8490 Sequenced Strains for Exploring Actinobacteria Biosynthetic Diversity.</title>
        <authorList>
            <person name="Kalkreuter E."/>
            <person name="Kautsar S.A."/>
            <person name="Yang D."/>
            <person name="Bader C.D."/>
            <person name="Teijaro C.N."/>
            <person name="Fluegel L."/>
            <person name="Davis C.M."/>
            <person name="Simpson J.R."/>
            <person name="Lauterbach L."/>
            <person name="Steele A.D."/>
            <person name="Gui C."/>
            <person name="Meng S."/>
            <person name="Li G."/>
            <person name="Viehrig K."/>
            <person name="Ye F."/>
            <person name="Su P."/>
            <person name="Kiefer A.F."/>
            <person name="Nichols A."/>
            <person name="Cepeda A.J."/>
            <person name="Yan W."/>
            <person name="Fan B."/>
            <person name="Jiang Y."/>
            <person name="Adhikari A."/>
            <person name="Zheng C.-J."/>
            <person name="Schuster L."/>
            <person name="Cowan T.M."/>
            <person name="Smanski M.J."/>
            <person name="Chevrette M.G."/>
            <person name="De Carvalho L.P.S."/>
            <person name="Shen B."/>
        </authorList>
    </citation>
    <scope>NUCLEOTIDE SEQUENCE [LARGE SCALE GENOMIC DNA]</scope>
    <source>
        <strain evidence="2 3">NPDC020979</strain>
    </source>
</reference>
<evidence type="ECO:0000313" key="2">
    <source>
        <dbReference type="EMBL" id="MFI0915299.1"/>
    </source>
</evidence>
<keyword evidence="3" id="KW-1185">Reference proteome</keyword>
<sequence length="56" mass="6046">MFTTDPDEEDTGHEVDLVPLTDQPLTPPHEGADISVLLPRHPEGPDGLPARYGALD</sequence>
<accession>A0ABW7TCM2</accession>
<feature type="compositionally biased region" description="Acidic residues" evidence="1">
    <location>
        <begin position="1"/>
        <end position="11"/>
    </location>
</feature>
<evidence type="ECO:0000256" key="1">
    <source>
        <dbReference type="SAM" id="MobiDB-lite"/>
    </source>
</evidence>
<proteinExistence type="predicted"/>
<organism evidence="2 3">
    <name type="scientific">Streptomyces abikoensis</name>
    <dbReference type="NCBI Taxonomy" id="97398"/>
    <lineage>
        <taxon>Bacteria</taxon>
        <taxon>Bacillati</taxon>
        <taxon>Actinomycetota</taxon>
        <taxon>Actinomycetes</taxon>
        <taxon>Kitasatosporales</taxon>
        <taxon>Streptomycetaceae</taxon>
        <taxon>Streptomyces</taxon>
    </lineage>
</organism>
<dbReference type="Proteomes" id="UP001611162">
    <property type="component" value="Unassembled WGS sequence"/>
</dbReference>
<comment type="caution">
    <text evidence="2">The sequence shown here is derived from an EMBL/GenBank/DDBJ whole genome shotgun (WGS) entry which is preliminary data.</text>
</comment>
<evidence type="ECO:0000313" key="3">
    <source>
        <dbReference type="Proteomes" id="UP001611162"/>
    </source>
</evidence>
<protein>
    <submittedName>
        <fullName evidence="2">Uncharacterized protein</fullName>
    </submittedName>
</protein>
<dbReference type="RefSeq" id="WP_397614889.1">
    <property type="nucleotide sequence ID" value="NZ_JBIRRB010000020.1"/>
</dbReference>
<gene>
    <name evidence="2" type="ORF">ACH4TF_33435</name>
</gene>
<feature type="region of interest" description="Disordered" evidence="1">
    <location>
        <begin position="1"/>
        <end position="56"/>
    </location>
</feature>
<dbReference type="EMBL" id="JBIRRB010000020">
    <property type="protein sequence ID" value="MFI0915299.1"/>
    <property type="molecule type" value="Genomic_DNA"/>
</dbReference>